<dbReference type="SUPFAM" id="SSF53474">
    <property type="entry name" value="alpha/beta-Hydrolases"/>
    <property type="match status" value="1"/>
</dbReference>
<reference evidence="2 3" key="1">
    <citation type="submission" date="2016-10" db="EMBL/GenBank/DDBJ databases">
        <authorList>
            <person name="de Groot N.N."/>
        </authorList>
    </citation>
    <scope>NUCLEOTIDE SEQUENCE [LARGE SCALE GENOMIC DNA]</scope>
    <source>
        <strain evidence="2 3">JCM 19513</strain>
    </source>
</reference>
<name>A0A1H7N5R0_9GAMM</name>
<dbReference type="PANTHER" id="PTHR43798:SF33">
    <property type="entry name" value="HYDROLASE, PUTATIVE (AFU_ORTHOLOGUE AFUA_2G14860)-RELATED"/>
    <property type="match status" value="1"/>
</dbReference>
<organism evidence="2 3">
    <name type="scientific">Atopomonas hussainii</name>
    <dbReference type="NCBI Taxonomy" id="1429083"/>
    <lineage>
        <taxon>Bacteria</taxon>
        <taxon>Pseudomonadati</taxon>
        <taxon>Pseudomonadota</taxon>
        <taxon>Gammaproteobacteria</taxon>
        <taxon>Pseudomonadales</taxon>
        <taxon>Pseudomonadaceae</taxon>
        <taxon>Atopomonas</taxon>
    </lineage>
</organism>
<dbReference type="InterPro" id="IPR000073">
    <property type="entry name" value="AB_hydrolase_1"/>
</dbReference>
<proteinExistence type="predicted"/>
<dbReference type="STRING" id="1429083.GCA_001885685_02976"/>
<dbReference type="GO" id="GO:0016020">
    <property type="term" value="C:membrane"/>
    <property type="evidence" value="ECO:0007669"/>
    <property type="project" value="TreeGrafter"/>
</dbReference>
<dbReference type="EMBL" id="FOAS01000009">
    <property type="protein sequence ID" value="SEL18754.1"/>
    <property type="molecule type" value="Genomic_DNA"/>
</dbReference>
<dbReference type="Proteomes" id="UP000185766">
    <property type="component" value="Unassembled WGS sequence"/>
</dbReference>
<feature type="domain" description="AB hydrolase-1" evidence="1">
    <location>
        <begin position="41"/>
        <end position="127"/>
    </location>
</feature>
<evidence type="ECO:0000259" key="1">
    <source>
        <dbReference type="Pfam" id="PF00561"/>
    </source>
</evidence>
<dbReference type="Gene3D" id="3.40.50.1820">
    <property type="entry name" value="alpha/beta hydrolase"/>
    <property type="match status" value="1"/>
</dbReference>
<evidence type="ECO:0000313" key="2">
    <source>
        <dbReference type="EMBL" id="SEL18754.1"/>
    </source>
</evidence>
<gene>
    <name evidence="2" type="ORF">SAMN05216214_10930</name>
</gene>
<evidence type="ECO:0000313" key="3">
    <source>
        <dbReference type="Proteomes" id="UP000185766"/>
    </source>
</evidence>
<protein>
    <submittedName>
        <fullName evidence="2">Pimeloyl-ACP methyl ester carboxylesterase</fullName>
    </submittedName>
</protein>
<dbReference type="PRINTS" id="PR00412">
    <property type="entry name" value="EPOXHYDRLASE"/>
</dbReference>
<dbReference type="Pfam" id="PF00561">
    <property type="entry name" value="Abhydrolase_1"/>
    <property type="match status" value="1"/>
</dbReference>
<sequence length="301" mass="34192">MSTAPEIALPPALADWQQRGRFTQLLGHEMFFIDEGSAEQPVILLIHGFPTSSFDWQPIWATLRQQYRVVALDMLGFGFSDKPNRRQYSIHQQADFFEALINQLQLSEFDVLAHDYGDTVAQELLARQLDGTGAGNWRSCCFLNGGLFPETHQALLTQKLLLSPLGPLVNRLFGREKFDSTFSKVFGAATKPTSTQLDEFWALINYKDGKHLFHNLITYMNDRKQHRERWVQALQQSPVPLALINGSVDPVSGAHMVARYQALNCRLDYLKELPQIGHYPQVEDPQGVSAAYLEFLAQQRD</sequence>
<dbReference type="PANTHER" id="PTHR43798">
    <property type="entry name" value="MONOACYLGLYCEROL LIPASE"/>
    <property type="match status" value="1"/>
</dbReference>
<dbReference type="InterPro" id="IPR050266">
    <property type="entry name" value="AB_hydrolase_sf"/>
</dbReference>
<dbReference type="GO" id="GO:0046464">
    <property type="term" value="P:acylglycerol catabolic process"/>
    <property type="evidence" value="ECO:0007669"/>
    <property type="project" value="TreeGrafter"/>
</dbReference>
<dbReference type="InterPro" id="IPR029058">
    <property type="entry name" value="AB_hydrolase_fold"/>
</dbReference>
<dbReference type="RefSeq" id="WP_235821633.1">
    <property type="nucleotide sequence ID" value="NZ_FOAS01000009.1"/>
</dbReference>
<dbReference type="AlphaFoldDB" id="A0A1H7N5R0"/>
<accession>A0A1H7N5R0</accession>
<dbReference type="InterPro" id="IPR000639">
    <property type="entry name" value="Epox_hydrolase-like"/>
</dbReference>
<dbReference type="GO" id="GO:0047372">
    <property type="term" value="F:monoacylglycerol lipase activity"/>
    <property type="evidence" value="ECO:0007669"/>
    <property type="project" value="TreeGrafter"/>
</dbReference>
<keyword evidence="3" id="KW-1185">Reference proteome</keyword>